<accession>A0A6L3VAR3</accession>
<keyword evidence="4 7" id="KW-0812">Transmembrane</keyword>
<dbReference type="Pfam" id="PF00528">
    <property type="entry name" value="BPD_transp_1"/>
    <property type="match status" value="1"/>
</dbReference>
<sequence>MLRSLQQLVIIFLLILSLAALPKLITIQEDENRLVWNFEQLPVIYGDFISEISKGSLGTYQLGTQRREISEDIGSNFFTSLKIVLIGVGVSVGISLFFGIFISRFRLTKLFNFILNILSAIPDFILIILSMMLAVKIYKVTGVRIISLRSDAGALNLWFPTILVSLAPTLYMFKLVSVKYFQTSGEDFIKTAVAKGLSLNYINFQHVYKNVEPFIKAELIKVISLAIGNLFIVEYIMNVSGITKFIFQSNEVQPIAIGLFSMLIISGIVYLSVRLLLYLFKRGFIYE</sequence>
<gene>
    <name evidence="9" type="ORF">F7731_01580</name>
</gene>
<keyword evidence="10" id="KW-1185">Reference proteome</keyword>
<dbReference type="RefSeq" id="WP_151533005.1">
    <property type="nucleotide sequence ID" value="NZ_WBOS01000001.1"/>
</dbReference>
<dbReference type="PANTHER" id="PTHR30465">
    <property type="entry name" value="INNER MEMBRANE ABC TRANSPORTER"/>
    <property type="match status" value="1"/>
</dbReference>
<proteinExistence type="inferred from homology"/>
<dbReference type="SUPFAM" id="SSF161098">
    <property type="entry name" value="MetI-like"/>
    <property type="match status" value="1"/>
</dbReference>
<evidence type="ECO:0000256" key="7">
    <source>
        <dbReference type="RuleBase" id="RU363032"/>
    </source>
</evidence>
<keyword evidence="6 7" id="KW-0472">Membrane</keyword>
<dbReference type="AlphaFoldDB" id="A0A6L3VAR3"/>
<feature type="transmembrane region" description="Helical" evidence="7">
    <location>
        <begin position="83"/>
        <end position="101"/>
    </location>
</feature>
<evidence type="ECO:0000259" key="8">
    <source>
        <dbReference type="PROSITE" id="PS50928"/>
    </source>
</evidence>
<dbReference type="Gene3D" id="1.10.3720.10">
    <property type="entry name" value="MetI-like"/>
    <property type="match status" value="1"/>
</dbReference>
<comment type="similarity">
    <text evidence="7">Belongs to the binding-protein-dependent transport system permease family.</text>
</comment>
<keyword evidence="5 7" id="KW-1133">Transmembrane helix</keyword>
<dbReference type="GO" id="GO:0055085">
    <property type="term" value="P:transmembrane transport"/>
    <property type="evidence" value="ECO:0007669"/>
    <property type="project" value="InterPro"/>
</dbReference>
<evidence type="ECO:0000256" key="2">
    <source>
        <dbReference type="ARBA" id="ARBA00022448"/>
    </source>
</evidence>
<comment type="subcellular location">
    <subcellularLocation>
        <location evidence="1 7">Cell membrane</location>
        <topology evidence="1 7">Multi-pass membrane protein</topology>
    </subcellularLocation>
</comment>
<keyword evidence="2 7" id="KW-0813">Transport</keyword>
<evidence type="ECO:0000256" key="5">
    <source>
        <dbReference type="ARBA" id="ARBA00022989"/>
    </source>
</evidence>
<dbReference type="GO" id="GO:0005886">
    <property type="term" value="C:plasma membrane"/>
    <property type="evidence" value="ECO:0007669"/>
    <property type="project" value="UniProtKB-SubCell"/>
</dbReference>
<evidence type="ECO:0000256" key="6">
    <source>
        <dbReference type="ARBA" id="ARBA00023136"/>
    </source>
</evidence>
<dbReference type="InterPro" id="IPR000515">
    <property type="entry name" value="MetI-like"/>
</dbReference>
<evidence type="ECO:0000313" key="9">
    <source>
        <dbReference type="EMBL" id="KAB2338282.1"/>
    </source>
</evidence>
<protein>
    <submittedName>
        <fullName evidence="9">ABC transporter permease subunit</fullName>
    </submittedName>
</protein>
<dbReference type="EMBL" id="WBOS01000001">
    <property type="protein sequence ID" value="KAB2338282.1"/>
    <property type="molecule type" value="Genomic_DNA"/>
</dbReference>
<dbReference type="InterPro" id="IPR035906">
    <property type="entry name" value="MetI-like_sf"/>
</dbReference>
<dbReference type="Proteomes" id="UP000481030">
    <property type="component" value="Unassembled WGS sequence"/>
</dbReference>
<name>A0A6L3VAR3_9BACI</name>
<feature type="transmembrane region" description="Helical" evidence="7">
    <location>
        <begin position="257"/>
        <end position="280"/>
    </location>
</feature>
<evidence type="ECO:0000256" key="1">
    <source>
        <dbReference type="ARBA" id="ARBA00004651"/>
    </source>
</evidence>
<dbReference type="OrthoDB" id="2958608at2"/>
<evidence type="ECO:0000313" key="10">
    <source>
        <dbReference type="Proteomes" id="UP000481030"/>
    </source>
</evidence>
<feature type="domain" description="ABC transmembrane type-1" evidence="8">
    <location>
        <begin position="77"/>
        <end position="281"/>
    </location>
</feature>
<dbReference type="PANTHER" id="PTHR30465:SF44">
    <property type="entry name" value="ABC-TYPE DIPEPTIDE_OLIGOPEPTIDE TRANSPORT SYSTEM, PERMEASE COMPONENT"/>
    <property type="match status" value="1"/>
</dbReference>
<reference evidence="9 10" key="1">
    <citation type="journal article" date="2016" name="Antonie Van Leeuwenhoek">
        <title>Bacillus depressus sp. nov., isolated from soil of a sunflower field.</title>
        <authorList>
            <person name="Wei X."/>
            <person name="Xin D."/>
            <person name="Xin Y."/>
            <person name="Zhang H."/>
            <person name="Wang T."/>
            <person name="Zhang J."/>
        </authorList>
    </citation>
    <scope>NUCLEOTIDE SEQUENCE [LARGE SCALE GENOMIC DNA]</scope>
    <source>
        <strain evidence="9 10">BZ1</strain>
    </source>
</reference>
<comment type="caution">
    <text evidence="9">The sequence shown here is derived from an EMBL/GenBank/DDBJ whole genome shotgun (WGS) entry which is preliminary data.</text>
</comment>
<evidence type="ECO:0000256" key="3">
    <source>
        <dbReference type="ARBA" id="ARBA00022475"/>
    </source>
</evidence>
<keyword evidence="3" id="KW-1003">Cell membrane</keyword>
<dbReference type="CDD" id="cd06261">
    <property type="entry name" value="TM_PBP2"/>
    <property type="match status" value="1"/>
</dbReference>
<dbReference type="PROSITE" id="PS50928">
    <property type="entry name" value="ABC_TM1"/>
    <property type="match status" value="1"/>
</dbReference>
<evidence type="ECO:0000256" key="4">
    <source>
        <dbReference type="ARBA" id="ARBA00022692"/>
    </source>
</evidence>
<feature type="transmembrane region" description="Helical" evidence="7">
    <location>
        <begin position="219"/>
        <end position="237"/>
    </location>
</feature>
<feature type="transmembrane region" description="Helical" evidence="7">
    <location>
        <begin position="113"/>
        <end position="135"/>
    </location>
</feature>
<organism evidence="9 10">
    <name type="scientific">Cytobacillus depressus</name>
    <dbReference type="NCBI Taxonomy" id="1602942"/>
    <lineage>
        <taxon>Bacteria</taxon>
        <taxon>Bacillati</taxon>
        <taxon>Bacillota</taxon>
        <taxon>Bacilli</taxon>
        <taxon>Bacillales</taxon>
        <taxon>Bacillaceae</taxon>
        <taxon>Cytobacillus</taxon>
    </lineage>
</organism>
<feature type="transmembrane region" description="Helical" evidence="7">
    <location>
        <begin position="155"/>
        <end position="173"/>
    </location>
</feature>